<evidence type="ECO:0000256" key="1">
    <source>
        <dbReference type="ARBA" id="ARBA00022898"/>
    </source>
</evidence>
<dbReference type="Gene3D" id="3.90.1150.10">
    <property type="entry name" value="Aspartate Aminotransferase, domain 1"/>
    <property type="match status" value="1"/>
</dbReference>
<dbReference type="GO" id="GO:0008483">
    <property type="term" value="F:transaminase activity"/>
    <property type="evidence" value="ECO:0007669"/>
    <property type="project" value="UniProtKB-KW"/>
</dbReference>
<sequence length="484" mass="54987">MSTQTHNTFTKEDCQLQLQSSLEPLLEAGFISHDCYAKVYAELDQFYALLRAEDTDSDEYWTIFQRQFDFINAGPGTVKVPMNAANLCPEPRPLLIAANTLRFEFNRNVAQQTRMRGGPRAQQFDQAREALAVSLGIKNSKDLAIVRNASEANNAINGGYRKWSKPGADGTRDNIVLWDQNHPTNLAAWQLRGGKIVKEPTHDSGEGGHIFDIHLVRLPEKIRPEQVAEYFITHINEHTRFVSFSETSNGNGMRIPEMAIQSIWKHVKENAALHNCHIHIDGTMAFGARQLDFSQPFCHSFVSSCHKWFLGPKETGILYVDPAKAKNFEPNIFAYDYKIDILNWNNLPQTAERFELLGQRDDVNIITLSLTELMWKNIGYPRAYARVKELAGVLMTELKKNNWTVTTPDDPAMSLGVVWVDVKQGSQIKKLSDELYDKGIAASFDPKTNRQSEKKVRLCPHIYNTMADIRTAVNIMTRWRDSVA</sequence>
<reference evidence="3 4" key="1">
    <citation type="submission" date="2020-08" db="EMBL/GenBank/DDBJ databases">
        <title>Novel species isolated from subtropical streams in China.</title>
        <authorList>
            <person name="Lu H."/>
        </authorList>
    </citation>
    <scope>NUCLEOTIDE SEQUENCE [LARGE SCALE GENOMIC DNA]</scope>
    <source>
        <strain evidence="3 4">CY18W</strain>
    </source>
</reference>
<dbReference type="InterPro" id="IPR015421">
    <property type="entry name" value="PyrdxlP-dep_Trfase_major"/>
</dbReference>
<dbReference type="SUPFAM" id="SSF53383">
    <property type="entry name" value="PLP-dependent transferases"/>
    <property type="match status" value="1"/>
</dbReference>
<accession>A0ABR6ZSJ2</accession>
<dbReference type="InterPro" id="IPR015424">
    <property type="entry name" value="PyrdxlP-dep_Trfase"/>
</dbReference>
<evidence type="ECO:0000313" key="3">
    <source>
        <dbReference type="EMBL" id="MBC3918828.1"/>
    </source>
</evidence>
<keyword evidence="3" id="KW-0032">Aminotransferase</keyword>
<dbReference type="Pfam" id="PF00266">
    <property type="entry name" value="Aminotran_5"/>
    <property type="match status" value="1"/>
</dbReference>
<organism evidence="3 4">
    <name type="scientific">Undibacterium hunanense</name>
    <dbReference type="NCBI Taxonomy" id="2762292"/>
    <lineage>
        <taxon>Bacteria</taxon>
        <taxon>Pseudomonadati</taxon>
        <taxon>Pseudomonadota</taxon>
        <taxon>Betaproteobacteria</taxon>
        <taxon>Burkholderiales</taxon>
        <taxon>Oxalobacteraceae</taxon>
        <taxon>Undibacterium</taxon>
    </lineage>
</organism>
<evidence type="ECO:0000259" key="2">
    <source>
        <dbReference type="Pfam" id="PF00266"/>
    </source>
</evidence>
<dbReference type="InterPro" id="IPR000192">
    <property type="entry name" value="Aminotrans_V_dom"/>
</dbReference>
<gene>
    <name evidence="3" type="ORF">H8L32_15155</name>
</gene>
<proteinExistence type="predicted"/>
<keyword evidence="3" id="KW-0808">Transferase</keyword>
<protein>
    <submittedName>
        <fullName evidence="3">Aminotransferase class V-fold PLP-dependent enzyme</fullName>
    </submittedName>
</protein>
<name>A0ABR6ZSJ2_9BURK</name>
<dbReference type="Gene3D" id="3.40.640.10">
    <property type="entry name" value="Type I PLP-dependent aspartate aminotransferase-like (Major domain)"/>
    <property type="match status" value="1"/>
</dbReference>
<feature type="domain" description="Aminotransferase class V" evidence="2">
    <location>
        <begin position="101"/>
        <end position="469"/>
    </location>
</feature>
<comment type="caution">
    <text evidence="3">The sequence shown here is derived from an EMBL/GenBank/DDBJ whole genome shotgun (WGS) entry which is preliminary data.</text>
</comment>
<dbReference type="RefSeq" id="WP_186948089.1">
    <property type="nucleotide sequence ID" value="NZ_JACOGF010000007.1"/>
</dbReference>
<keyword evidence="4" id="KW-1185">Reference proteome</keyword>
<evidence type="ECO:0000313" key="4">
    <source>
        <dbReference type="Proteomes" id="UP000650424"/>
    </source>
</evidence>
<dbReference type="PANTHER" id="PTHR43586">
    <property type="entry name" value="CYSTEINE DESULFURASE"/>
    <property type="match status" value="1"/>
</dbReference>
<dbReference type="PANTHER" id="PTHR43586:SF15">
    <property type="entry name" value="BLR3095 PROTEIN"/>
    <property type="match status" value="1"/>
</dbReference>
<dbReference type="Proteomes" id="UP000650424">
    <property type="component" value="Unassembled WGS sequence"/>
</dbReference>
<dbReference type="EMBL" id="JACOGF010000007">
    <property type="protein sequence ID" value="MBC3918828.1"/>
    <property type="molecule type" value="Genomic_DNA"/>
</dbReference>
<dbReference type="InterPro" id="IPR015422">
    <property type="entry name" value="PyrdxlP-dep_Trfase_small"/>
</dbReference>
<keyword evidence="1" id="KW-0663">Pyridoxal phosphate</keyword>